<proteinExistence type="predicted"/>
<organism evidence="1 2">
    <name type="scientific">Trichostrongylus colubriformis</name>
    <name type="common">Black scour worm</name>
    <dbReference type="NCBI Taxonomy" id="6319"/>
    <lineage>
        <taxon>Eukaryota</taxon>
        <taxon>Metazoa</taxon>
        <taxon>Ecdysozoa</taxon>
        <taxon>Nematoda</taxon>
        <taxon>Chromadorea</taxon>
        <taxon>Rhabditida</taxon>
        <taxon>Rhabditina</taxon>
        <taxon>Rhabditomorpha</taxon>
        <taxon>Strongyloidea</taxon>
        <taxon>Trichostrongylidae</taxon>
        <taxon>Trichostrongylus</taxon>
    </lineage>
</organism>
<gene>
    <name evidence="1" type="ORF">GCK32_015697</name>
</gene>
<dbReference type="EMBL" id="WIXE01019105">
    <property type="protein sequence ID" value="KAK5970366.1"/>
    <property type="molecule type" value="Genomic_DNA"/>
</dbReference>
<dbReference type="AlphaFoldDB" id="A0AAN8IEL0"/>
<sequence>MLTPYIDQCGIRFSVFRMIFFFTLDTIMREFFRHRSCPASQSQRWNALSRCDIAAPHLLIDFIDRHCTTNIWKLLRNTITRGTYSSFTRSKGLVT</sequence>
<evidence type="ECO:0000313" key="2">
    <source>
        <dbReference type="Proteomes" id="UP001331761"/>
    </source>
</evidence>
<name>A0AAN8IEL0_TRICO</name>
<comment type="caution">
    <text evidence="1">The sequence shown here is derived from an EMBL/GenBank/DDBJ whole genome shotgun (WGS) entry which is preliminary data.</text>
</comment>
<keyword evidence="2" id="KW-1185">Reference proteome</keyword>
<accession>A0AAN8IEL0</accession>
<evidence type="ECO:0000313" key="1">
    <source>
        <dbReference type="EMBL" id="KAK5970366.1"/>
    </source>
</evidence>
<dbReference type="Proteomes" id="UP001331761">
    <property type="component" value="Unassembled WGS sequence"/>
</dbReference>
<reference evidence="1 2" key="1">
    <citation type="submission" date="2019-10" db="EMBL/GenBank/DDBJ databases">
        <title>Assembly and Annotation for the nematode Trichostrongylus colubriformis.</title>
        <authorList>
            <person name="Martin J."/>
        </authorList>
    </citation>
    <scope>NUCLEOTIDE SEQUENCE [LARGE SCALE GENOMIC DNA]</scope>
    <source>
        <strain evidence="1">G859</strain>
        <tissue evidence="1">Whole worm</tissue>
    </source>
</reference>
<protein>
    <submittedName>
        <fullName evidence="1">Uncharacterized protein</fullName>
    </submittedName>
</protein>